<name>A0ABU9IAJ9_9SPHN</name>
<evidence type="ECO:0000313" key="3">
    <source>
        <dbReference type="Proteomes" id="UP001497045"/>
    </source>
</evidence>
<keyword evidence="1" id="KW-0732">Signal</keyword>
<dbReference type="RefSeq" id="WP_341671989.1">
    <property type="nucleotide sequence ID" value="NZ_JBBYHV010000001.1"/>
</dbReference>
<proteinExistence type="predicted"/>
<keyword evidence="3" id="KW-1185">Reference proteome</keyword>
<sequence>MIRLLALALAAITIITTPATAQIRERDIERGRTTIEADRGYIYLETDGRFFGIFLRVPEPEDYVAYEQAREDQFAELQEQYARDYAAFERAYANARERRWRLPTAPEEPTMADVSVTPPELQDAASFGPGSDFAHDDDTDRRAYLTVVRPGTYVWYGPVMYDTNQGFVGACNCMGTVMFDVVPGVVTDLGDFLTAAPRYADRGGAQMEEFGNFSVVGLLGSRTVSLPTQSREPSFGLPESLAAWAGEPVEFRAAGKMNNFYGTLVDRLPPIDGVLEYRRDQVIDARTGEVLETLTLPQNSTPSEAEL</sequence>
<accession>A0ABU9IAJ9</accession>
<gene>
    <name evidence="2" type="ORF">AAEO60_02080</name>
</gene>
<dbReference type="Proteomes" id="UP001497045">
    <property type="component" value="Unassembled WGS sequence"/>
</dbReference>
<feature type="chain" id="PRO_5046867547" evidence="1">
    <location>
        <begin position="22"/>
        <end position="307"/>
    </location>
</feature>
<organism evidence="2 3">
    <name type="scientific">Aurantiacibacter gilvus</name>
    <dbReference type="NCBI Taxonomy" id="3139141"/>
    <lineage>
        <taxon>Bacteria</taxon>
        <taxon>Pseudomonadati</taxon>
        <taxon>Pseudomonadota</taxon>
        <taxon>Alphaproteobacteria</taxon>
        <taxon>Sphingomonadales</taxon>
        <taxon>Erythrobacteraceae</taxon>
        <taxon>Aurantiacibacter</taxon>
    </lineage>
</organism>
<reference evidence="2 3" key="1">
    <citation type="submission" date="2024-04" db="EMBL/GenBank/DDBJ databases">
        <title>Aurantiacibacter sp. DGU6 16S ribosomal RNA gene Genome sequencing and assembly.</title>
        <authorList>
            <person name="Park S."/>
        </authorList>
    </citation>
    <scope>NUCLEOTIDE SEQUENCE [LARGE SCALE GENOMIC DNA]</scope>
    <source>
        <strain evidence="2 3">DGU6</strain>
    </source>
</reference>
<evidence type="ECO:0000313" key="2">
    <source>
        <dbReference type="EMBL" id="MEL1249452.1"/>
    </source>
</evidence>
<evidence type="ECO:0000256" key="1">
    <source>
        <dbReference type="SAM" id="SignalP"/>
    </source>
</evidence>
<comment type="caution">
    <text evidence="2">The sequence shown here is derived from an EMBL/GenBank/DDBJ whole genome shotgun (WGS) entry which is preliminary data.</text>
</comment>
<dbReference type="EMBL" id="JBBYHV010000001">
    <property type="protein sequence ID" value="MEL1249452.1"/>
    <property type="molecule type" value="Genomic_DNA"/>
</dbReference>
<feature type="signal peptide" evidence="1">
    <location>
        <begin position="1"/>
        <end position="21"/>
    </location>
</feature>
<protein>
    <submittedName>
        <fullName evidence="2">Uncharacterized protein</fullName>
    </submittedName>
</protein>